<name>A0AAD3P0I3_9RHOB</name>
<evidence type="ECO:0000256" key="1">
    <source>
        <dbReference type="SAM" id="Phobius"/>
    </source>
</evidence>
<reference evidence="3" key="1">
    <citation type="journal article" date="2014" name="Int. J. Syst. Evol. Microbiol.">
        <title>Complete genome sequence of Corynebacterium casei LMG S-19264T (=DSM 44701T), isolated from a smear-ripened cheese.</title>
        <authorList>
            <consortium name="US DOE Joint Genome Institute (JGI-PGF)"/>
            <person name="Walter F."/>
            <person name="Albersmeier A."/>
            <person name="Kalinowski J."/>
            <person name="Ruckert C."/>
        </authorList>
    </citation>
    <scope>NUCLEOTIDE SEQUENCE</scope>
    <source>
        <strain evidence="3">VKM B-2222</strain>
    </source>
</reference>
<dbReference type="Proteomes" id="UP001143349">
    <property type="component" value="Unassembled WGS sequence"/>
</dbReference>
<keyword evidence="1" id="KW-0812">Transmembrane</keyword>
<dbReference type="Pfam" id="PF03779">
    <property type="entry name" value="SPW"/>
    <property type="match status" value="1"/>
</dbReference>
<dbReference type="AlphaFoldDB" id="A0AAD3P0I3"/>
<feature type="transmembrane region" description="Helical" evidence="1">
    <location>
        <begin position="41"/>
        <end position="61"/>
    </location>
</feature>
<feature type="transmembrane region" description="Helical" evidence="1">
    <location>
        <begin position="66"/>
        <end position="84"/>
    </location>
</feature>
<keyword evidence="1" id="KW-1133">Transmembrane helix</keyword>
<feature type="domain" description="SPW repeat-containing integral membrane" evidence="2">
    <location>
        <begin position="19"/>
        <end position="106"/>
    </location>
</feature>
<evidence type="ECO:0000313" key="4">
    <source>
        <dbReference type="Proteomes" id="UP001143349"/>
    </source>
</evidence>
<dbReference type="RefSeq" id="WP_010400051.1">
    <property type="nucleotide sequence ID" value="NZ_BSFH01000084.1"/>
</dbReference>
<sequence length="124" mass="12921">MIAHWISDRRDIRYRIAAGASIVAGLLMAALPLMLSLPPAAFWNSIVTGAAIVALTLWLVLTGHPIADRLLLVAGLWVALSPWATAAGYAVWLAALHVMGGLALVAWTGARIWSASGSGGPQTA</sequence>
<accession>A0AAD3P0I3</accession>
<evidence type="ECO:0000259" key="2">
    <source>
        <dbReference type="Pfam" id="PF03779"/>
    </source>
</evidence>
<dbReference type="EMBL" id="BSFH01000084">
    <property type="protein sequence ID" value="GLK65347.1"/>
    <property type="molecule type" value="Genomic_DNA"/>
</dbReference>
<comment type="caution">
    <text evidence="3">The sequence shown here is derived from an EMBL/GenBank/DDBJ whole genome shotgun (WGS) entry which is preliminary data.</text>
</comment>
<keyword evidence="1" id="KW-0472">Membrane</keyword>
<gene>
    <name evidence="3" type="ORF">GCM10017635_28220</name>
</gene>
<protein>
    <recommendedName>
        <fullName evidence="2">SPW repeat-containing integral membrane domain-containing protein</fullName>
    </recommendedName>
</protein>
<evidence type="ECO:0000313" key="3">
    <source>
        <dbReference type="EMBL" id="GLK65347.1"/>
    </source>
</evidence>
<proteinExistence type="predicted"/>
<reference evidence="3" key="2">
    <citation type="submission" date="2023-01" db="EMBL/GenBank/DDBJ databases">
        <authorList>
            <person name="Sun Q."/>
            <person name="Evtushenko L."/>
        </authorList>
    </citation>
    <scope>NUCLEOTIDE SEQUENCE</scope>
    <source>
        <strain evidence="3">VKM B-2222</strain>
    </source>
</reference>
<feature type="transmembrane region" description="Helical" evidence="1">
    <location>
        <begin position="12"/>
        <end position="35"/>
    </location>
</feature>
<dbReference type="InterPro" id="IPR005530">
    <property type="entry name" value="SPW"/>
</dbReference>
<keyword evidence="4" id="KW-1185">Reference proteome</keyword>
<organism evidence="3 4">
    <name type="scientific">Paracoccus kondratievae</name>
    <dbReference type="NCBI Taxonomy" id="135740"/>
    <lineage>
        <taxon>Bacteria</taxon>
        <taxon>Pseudomonadati</taxon>
        <taxon>Pseudomonadota</taxon>
        <taxon>Alphaproteobacteria</taxon>
        <taxon>Rhodobacterales</taxon>
        <taxon>Paracoccaceae</taxon>
        <taxon>Paracoccus</taxon>
    </lineage>
</organism>